<dbReference type="InParanoid" id="A0A482WRE6"/>
<accession>A0A482WRE6</accession>
<evidence type="ECO:0000313" key="2">
    <source>
        <dbReference type="Proteomes" id="UP000291343"/>
    </source>
</evidence>
<comment type="caution">
    <text evidence="1">The sequence shown here is derived from an EMBL/GenBank/DDBJ whole genome shotgun (WGS) entry which is preliminary data.</text>
</comment>
<dbReference type="Proteomes" id="UP000291343">
    <property type="component" value="Unassembled WGS sequence"/>
</dbReference>
<dbReference type="EMBL" id="QKKF02026929">
    <property type="protein sequence ID" value="RZF36147.1"/>
    <property type="molecule type" value="Genomic_DNA"/>
</dbReference>
<name>A0A482WRE6_LAOST</name>
<sequence length="64" mass="7507">MFGVETYLACNVELTLCGRYQKSLPEEERFRDSIEILNRQRPAVDNYLSTRRILRANATKDVLE</sequence>
<proteinExistence type="predicted"/>
<keyword evidence="2" id="KW-1185">Reference proteome</keyword>
<protein>
    <submittedName>
        <fullName evidence="1">Uncharacterized protein</fullName>
    </submittedName>
</protein>
<evidence type="ECO:0000313" key="1">
    <source>
        <dbReference type="EMBL" id="RZF36147.1"/>
    </source>
</evidence>
<dbReference type="SMR" id="A0A482WRE6"/>
<organism evidence="1 2">
    <name type="scientific">Laodelphax striatellus</name>
    <name type="common">Small brown planthopper</name>
    <name type="synonym">Delphax striatella</name>
    <dbReference type="NCBI Taxonomy" id="195883"/>
    <lineage>
        <taxon>Eukaryota</taxon>
        <taxon>Metazoa</taxon>
        <taxon>Ecdysozoa</taxon>
        <taxon>Arthropoda</taxon>
        <taxon>Hexapoda</taxon>
        <taxon>Insecta</taxon>
        <taxon>Pterygota</taxon>
        <taxon>Neoptera</taxon>
        <taxon>Paraneoptera</taxon>
        <taxon>Hemiptera</taxon>
        <taxon>Auchenorrhyncha</taxon>
        <taxon>Fulgoroidea</taxon>
        <taxon>Delphacidae</taxon>
        <taxon>Criomorphinae</taxon>
        <taxon>Laodelphax</taxon>
    </lineage>
</organism>
<gene>
    <name evidence="1" type="ORF">LSTR_LSTR011791</name>
</gene>
<reference evidence="1 2" key="1">
    <citation type="journal article" date="2017" name="Gigascience">
        <title>Genome sequence of the small brown planthopper, Laodelphax striatellus.</title>
        <authorList>
            <person name="Zhu J."/>
            <person name="Jiang F."/>
            <person name="Wang X."/>
            <person name="Yang P."/>
            <person name="Bao Y."/>
            <person name="Zhao W."/>
            <person name="Wang W."/>
            <person name="Lu H."/>
            <person name="Wang Q."/>
            <person name="Cui N."/>
            <person name="Li J."/>
            <person name="Chen X."/>
            <person name="Luo L."/>
            <person name="Yu J."/>
            <person name="Kang L."/>
            <person name="Cui F."/>
        </authorList>
    </citation>
    <scope>NUCLEOTIDE SEQUENCE [LARGE SCALE GENOMIC DNA]</scope>
    <source>
        <strain evidence="1">Lst14</strain>
    </source>
</reference>
<dbReference type="AlphaFoldDB" id="A0A482WRE6"/>